<evidence type="ECO:0008006" key="4">
    <source>
        <dbReference type="Google" id="ProtNLM"/>
    </source>
</evidence>
<name>A0A7H9AYW8_ZYGMR</name>
<dbReference type="PANTHER" id="PTHR28106">
    <property type="entry name" value="MITOCHONDRIAL ATPASE COMPLEX SUBUNIT ATP10"/>
    <property type="match status" value="1"/>
</dbReference>
<dbReference type="EMBL" id="CP058605">
    <property type="protein sequence ID" value="QLG71600.1"/>
    <property type="molecule type" value="Genomic_DNA"/>
</dbReference>
<accession>A0A7H9AYW8</accession>
<dbReference type="PANTHER" id="PTHR28106:SF1">
    <property type="entry name" value="MITOCHONDRIAL ATPASE COMPLEX SUBUNIT ATP10"/>
    <property type="match status" value="1"/>
</dbReference>
<dbReference type="Pfam" id="PF05176">
    <property type="entry name" value="ATP-synt_10"/>
    <property type="match status" value="1"/>
</dbReference>
<dbReference type="OrthoDB" id="17089at2759"/>
<dbReference type="KEGG" id="zmk:HG535_0B06450"/>
<gene>
    <name evidence="2" type="ORF">HG535_0B06450</name>
</gene>
<protein>
    <recommendedName>
        <fullName evidence="4">Mitochondrial ATPase complex subunit ATP10</fullName>
    </recommendedName>
</protein>
<evidence type="ECO:0000313" key="2">
    <source>
        <dbReference type="EMBL" id="QLG71600.1"/>
    </source>
</evidence>
<feature type="compositionally biased region" description="Low complexity" evidence="1">
    <location>
        <begin position="45"/>
        <end position="54"/>
    </location>
</feature>
<evidence type="ECO:0000256" key="1">
    <source>
        <dbReference type="SAM" id="MobiDB-lite"/>
    </source>
</evidence>
<reference evidence="2 3" key="1">
    <citation type="submission" date="2020-07" db="EMBL/GenBank/DDBJ databases">
        <title>The yeast mating-type switching endonuclease HO is a domesticated member of an unorthodox homing genetic element family.</title>
        <authorList>
            <person name="Coughlan A.Y."/>
            <person name="Lombardi L."/>
            <person name="Braun-Galleani S."/>
            <person name="Martos A.R."/>
            <person name="Galeote V."/>
            <person name="Bigey F."/>
            <person name="Dequin S."/>
            <person name="Byrne K.P."/>
            <person name="Wolfe K.H."/>
        </authorList>
    </citation>
    <scope>NUCLEOTIDE SEQUENCE [LARGE SCALE GENOMIC DNA]</scope>
    <source>
        <strain evidence="2 3">NRRL Y-6702</strain>
    </source>
</reference>
<dbReference type="RefSeq" id="XP_037143328.1">
    <property type="nucleotide sequence ID" value="XM_037287433.1"/>
</dbReference>
<evidence type="ECO:0000313" key="3">
    <source>
        <dbReference type="Proteomes" id="UP000509704"/>
    </source>
</evidence>
<dbReference type="GO" id="GO:0005743">
    <property type="term" value="C:mitochondrial inner membrane"/>
    <property type="evidence" value="ECO:0007669"/>
    <property type="project" value="TreeGrafter"/>
</dbReference>
<dbReference type="Proteomes" id="UP000509704">
    <property type="component" value="Chromosome 2"/>
</dbReference>
<keyword evidence="3" id="KW-1185">Reference proteome</keyword>
<feature type="region of interest" description="Disordered" evidence="1">
    <location>
        <begin position="45"/>
        <end position="67"/>
    </location>
</feature>
<dbReference type="InterPro" id="IPR007849">
    <property type="entry name" value="ATP10"/>
</dbReference>
<sequence>MFQIRRSFSSSATRSIFDKFYKNVVDAAPKEHVVKDLVRPIGLSSPPASNSSYSKGNSLRDMFDNEKTDKRSRELGLEFSKSGMYELHTFRKTNGKLFISPKSYWRSDTALYFPHITGKNLLGENYSIEDQLKGKVSVMRMFTSKVGDDLIKSYFENEELDLNYLGKDHESLTKGHKIQIIELNMMENFLKSIVMKLSMGKLRSLVPKENHSTYLTCQRDQLPYTLREQLQINNVYTGYVIIVDPNLKIRWMGCGRASTEEFNTLWKCARNIANEFKD</sequence>
<organism evidence="2 3">
    <name type="scientific">Zygotorulaspora mrakii</name>
    <name type="common">Zygosaccharomyces mrakii</name>
    <dbReference type="NCBI Taxonomy" id="42260"/>
    <lineage>
        <taxon>Eukaryota</taxon>
        <taxon>Fungi</taxon>
        <taxon>Dikarya</taxon>
        <taxon>Ascomycota</taxon>
        <taxon>Saccharomycotina</taxon>
        <taxon>Saccharomycetes</taxon>
        <taxon>Saccharomycetales</taxon>
        <taxon>Saccharomycetaceae</taxon>
        <taxon>Zygotorulaspora</taxon>
    </lineage>
</organism>
<proteinExistence type="predicted"/>
<dbReference type="AlphaFoldDB" id="A0A7H9AYW8"/>
<dbReference type="GO" id="GO:0033615">
    <property type="term" value="P:mitochondrial proton-transporting ATP synthase complex assembly"/>
    <property type="evidence" value="ECO:0007669"/>
    <property type="project" value="TreeGrafter"/>
</dbReference>
<dbReference type="GeneID" id="59235262"/>